<dbReference type="GO" id="GO:0008360">
    <property type="term" value="P:regulation of cell shape"/>
    <property type="evidence" value="ECO:0007669"/>
    <property type="project" value="UniProtKB-KW"/>
</dbReference>
<dbReference type="PANTHER" id="PTHR34654">
    <property type="entry name" value="UPF0109 PROTEIN SCO5592"/>
    <property type="match status" value="1"/>
</dbReference>
<dbReference type="GO" id="GO:0003723">
    <property type="term" value="F:RNA binding"/>
    <property type="evidence" value="ECO:0007669"/>
    <property type="project" value="UniProtKB-UniRule"/>
</dbReference>
<keyword evidence="2 3" id="KW-0694">RNA-binding</keyword>
<evidence type="ECO:0000256" key="1">
    <source>
        <dbReference type="ARBA" id="ARBA00022490"/>
    </source>
</evidence>
<comment type="subcellular location">
    <subcellularLocation>
        <location evidence="3">Cytoplasm</location>
    </subcellularLocation>
</comment>
<dbReference type="CDD" id="cd22533">
    <property type="entry name" value="KH-II_YlqC-like"/>
    <property type="match status" value="1"/>
</dbReference>
<dbReference type="InterPro" id="IPR020627">
    <property type="entry name" value="KhpA"/>
</dbReference>
<dbReference type="GO" id="GO:0071555">
    <property type="term" value="P:cell wall organization"/>
    <property type="evidence" value="ECO:0007669"/>
    <property type="project" value="UniProtKB-KW"/>
</dbReference>
<dbReference type="Gene3D" id="3.30.300.20">
    <property type="match status" value="1"/>
</dbReference>
<protein>
    <recommendedName>
        <fullName evidence="3">RNA-binding protein KhpA</fullName>
    </recommendedName>
    <alternativeName>
        <fullName evidence="3">KH-domain protein A</fullName>
    </alternativeName>
</protein>
<dbReference type="Proteomes" id="UP000198564">
    <property type="component" value="Unassembled WGS sequence"/>
</dbReference>
<dbReference type="PANTHER" id="PTHR34654:SF1">
    <property type="entry name" value="RNA-BINDING PROTEIN KHPA"/>
    <property type="match status" value="1"/>
</dbReference>
<dbReference type="GO" id="GO:0009252">
    <property type="term" value="P:peptidoglycan biosynthetic process"/>
    <property type="evidence" value="ECO:0007669"/>
    <property type="project" value="UniProtKB-UniRule"/>
</dbReference>
<gene>
    <name evidence="3" type="primary">khpA</name>
    <name evidence="4" type="ORF">SAMN04488113_14016</name>
</gene>
<dbReference type="Pfam" id="PF13083">
    <property type="entry name" value="KH_KhpA-B"/>
    <property type="match status" value="1"/>
</dbReference>
<keyword evidence="5" id="KW-1185">Reference proteome</keyword>
<dbReference type="AlphaFoldDB" id="A0A1H6VAI7"/>
<keyword evidence="1 3" id="KW-0963">Cytoplasm</keyword>
<reference evidence="5" key="1">
    <citation type="submission" date="2016-10" db="EMBL/GenBank/DDBJ databases">
        <authorList>
            <person name="Varghese N."/>
            <person name="Submissions S."/>
        </authorList>
    </citation>
    <scope>NUCLEOTIDE SEQUENCE [LARGE SCALE GENOMIC DNA]</scope>
    <source>
        <strain evidence="5">DSM 25751</strain>
    </source>
</reference>
<evidence type="ECO:0000313" key="4">
    <source>
        <dbReference type="EMBL" id="SEI97265.1"/>
    </source>
</evidence>
<evidence type="ECO:0000256" key="2">
    <source>
        <dbReference type="ARBA" id="ARBA00022884"/>
    </source>
</evidence>
<proteinExistence type="inferred from homology"/>
<organism evidence="4 5">
    <name type="scientific">Alkalibacterium gilvum</name>
    <dbReference type="NCBI Taxonomy" id="1130080"/>
    <lineage>
        <taxon>Bacteria</taxon>
        <taxon>Bacillati</taxon>
        <taxon>Bacillota</taxon>
        <taxon>Bacilli</taxon>
        <taxon>Lactobacillales</taxon>
        <taxon>Carnobacteriaceae</taxon>
        <taxon>Alkalibacterium</taxon>
    </lineage>
</organism>
<name>A0A1H6VAI7_9LACT</name>
<dbReference type="HAMAP" id="MF_00088">
    <property type="entry name" value="KhpA"/>
    <property type="match status" value="1"/>
</dbReference>
<dbReference type="OrthoDB" id="9812389at2"/>
<keyword evidence="3" id="KW-0133">Cell shape</keyword>
<sequence length="81" mass="9306">MTDTEMRDLIRTIVEPLVSHPEDVKLDLKDTDDFHEYLLSVHSDDVGRVIGKRGRIAKAIRSIVYSIQFDGPKRVRLTIVD</sequence>
<dbReference type="EMBL" id="FNYW01000040">
    <property type="protein sequence ID" value="SEI97265.1"/>
    <property type="molecule type" value="Genomic_DNA"/>
</dbReference>
<evidence type="ECO:0000313" key="5">
    <source>
        <dbReference type="Proteomes" id="UP000198564"/>
    </source>
</evidence>
<comment type="function">
    <text evidence="3">A probable RNA chaperone. Forms a complex with KhpB which binds to cellular RNA and controls its expression. Plays a role in peptidoglycan (PG) homeostasis and cell length regulation.</text>
</comment>
<comment type="similarity">
    <text evidence="3">Belongs to the KhpA RNA-binding protein family.</text>
</comment>
<comment type="subunit">
    <text evidence="3">Forms a complex with KhpB.</text>
</comment>
<evidence type="ECO:0000256" key="3">
    <source>
        <dbReference type="HAMAP-Rule" id="MF_00088"/>
    </source>
</evidence>
<dbReference type="InterPro" id="IPR015946">
    <property type="entry name" value="KH_dom-like_a/b"/>
</dbReference>
<dbReference type="RefSeq" id="WP_091636206.1">
    <property type="nucleotide sequence ID" value="NZ_FNYW01000040.1"/>
</dbReference>
<keyword evidence="3" id="KW-0143">Chaperone</keyword>
<dbReference type="InterPro" id="IPR009019">
    <property type="entry name" value="KH_sf_prok-type"/>
</dbReference>
<accession>A0A1H6VAI7</accession>
<dbReference type="GO" id="GO:0005737">
    <property type="term" value="C:cytoplasm"/>
    <property type="evidence" value="ECO:0007669"/>
    <property type="project" value="UniProtKB-SubCell"/>
</dbReference>
<dbReference type="STRING" id="1130080.SAMN04488113_14016"/>
<dbReference type="SUPFAM" id="SSF54814">
    <property type="entry name" value="Prokaryotic type KH domain (KH-domain type II)"/>
    <property type="match status" value="1"/>
</dbReference>
<keyword evidence="3" id="KW-0961">Cell wall biogenesis/degradation</keyword>